<evidence type="ECO:0000256" key="4">
    <source>
        <dbReference type="ARBA" id="ARBA00023026"/>
    </source>
</evidence>
<dbReference type="InterPro" id="IPR017972">
    <property type="entry name" value="Cyt_P450_CS"/>
</dbReference>
<dbReference type="AlphaFoldDB" id="A0A4Z1F1C4"/>
<dbReference type="GO" id="GO:0005506">
    <property type="term" value="F:iron ion binding"/>
    <property type="evidence" value="ECO:0007669"/>
    <property type="project" value="InterPro"/>
</dbReference>
<dbReference type="PROSITE" id="PS00086">
    <property type="entry name" value="CYTOCHROME_P450"/>
    <property type="match status" value="1"/>
</dbReference>
<evidence type="ECO:0000256" key="7">
    <source>
        <dbReference type="SAM" id="Phobius"/>
    </source>
</evidence>
<dbReference type="InterPro" id="IPR050121">
    <property type="entry name" value="Cytochrome_P450_monoxygenase"/>
</dbReference>
<dbReference type="SUPFAM" id="SSF48264">
    <property type="entry name" value="Cytochrome P450"/>
    <property type="match status" value="1"/>
</dbReference>
<sequence>MGIQSLNTGIPSLLGETIWTQLFTISSFAILGLLLYYTISTLYNLTLHSLTPIPGPLLWRASRLPYIYSLLHGNLVIDIRALHTSYGTIVRTAPNEVSIAHEDVWHDVFSTVNGHKALPRDPVFFKSPPGQAENLITTVDVETSMRMRQVIGPAFTDRAVARQEPVLQRYVSLMVDKMREEIQKPENVKMGARINVVDWMNWWTFDVIGMLALGESFGCLKDTANHPWAVLIFNAIKMMALAAVTQYFPGLDSLVLKLLPASTRKMQEDHFAYAAEKIHRRLQRPESAEGDFMTVMLDPKNNPDFSKMSMPEIESTTALLLLGGSETTGTTICGILNCLMQNPQELGKLETEVRTIFEKEEDMTLSALQQLPFLNAVVSEGLRICNPVSGGLLRIVPRGGATVCGYFLPEGTHIACNTIAMALSEANFHQSLQFLPDRYLPAHLRPSEYANDNRNILKPWGLGARVCLGRSFGQAELRLVLARLVWNFDLQSADGKGVNWFELKNYIVVQKEPIWVTIREREKL</sequence>
<keyword evidence="5 6" id="KW-0349">Heme</keyword>
<evidence type="ECO:0000256" key="2">
    <source>
        <dbReference type="ARBA" id="ARBA00022723"/>
    </source>
</evidence>
<dbReference type="GO" id="GO:0004497">
    <property type="term" value="F:monooxygenase activity"/>
    <property type="evidence" value="ECO:0007669"/>
    <property type="project" value="UniProtKB-KW"/>
</dbReference>
<dbReference type="InterPro" id="IPR002401">
    <property type="entry name" value="Cyt_P450_E_grp-I"/>
</dbReference>
<feature type="binding site" description="axial binding residue" evidence="5">
    <location>
        <position position="467"/>
    </location>
    <ligand>
        <name>heme</name>
        <dbReference type="ChEBI" id="CHEBI:30413"/>
    </ligand>
    <ligandPart>
        <name>Fe</name>
        <dbReference type="ChEBI" id="CHEBI:18248"/>
    </ligandPart>
</feature>
<dbReference type="CDD" id="cd11058">
    <property type="entry name" value="CYP60B-like"/>
    <property type="match status" value="1"/>
</dbReference>
<keyword evidence="7" id="KW-1133">Transmembrane helix</keyword>
<keyword evidence="9" id="KW-1185">Reference proteome</keyword>
<dbReference type="InterPro" id="IPR036396">
    <property type="entry name" value="Cyt_P450_sf"/>
</dbReference>
<comment type="caution">
    <text evidence="8">The sequence shown here is derived from an EMBL/GenBank/DDBJ whole genome shotgun (WGS) entry which is preliminary data.</text>
</comment>
<evidence type="ECO:0000313" key="9">
    <source>
        <dbReference type="Proteomes" id="UP000297777"/>
    </source>
</evidence>
<evidence type="ECO:0000256" key="5">
    <source>
        <dbReference type="PIRSR" id="PIRSR602401-1"/>
    </source>
</evidence>
<dbReference type="Proteomes" id="UP000297777">
    <property type="component" value="Unassembled WGS sequence"/>
</dbReference>
<comment type="similarity">
    <text evidence="6">Belongs to the cytochrome P450 family.</text>
</comment>
<evidence type="ECO:0000256" key="6">
    <source>
        <dbReference type="RuleBase" id="RU000461"/>
    </source>
</evidence>
<reference evidence="8 9" key="1">
    <citation type="submission" date="2017-12" db="EMBL/GenBank/DDBJ databases">
        <title>Comparative genomics of Botrytis spp.</title>
        <authorList>
            <person name="Valero-Jimenez C.A."/>
            <person name="Tapia P."/>
            <person name="Veloso J."/>
            <person name="Silva-Moreno E."/>
            <person name="Staats M."/>
            <person name="Valdes J.H."/>
            <person name="Van Kan J.A.L."/>
        </authorList>
    </citation>
    <scope>NUCLEOTIDE SEQUENCE [LARGE SCALE GENOMIC DNA]</scope>
    <source>
        <strain evidence="8 9">Bt9001</strain>
    </source>
</reference>
<dbReference type="PANTHER" id="PTHR24305">
    <property type="entry name" value="CYTOCHROME P450"/>
    <property type="match status" value="1"/>
</dbReference>
<dbReference type="OrthoDB" id="1470350at2759"/>
<dbReference type="GO" id="GO:0020037">
    <property type="term" value="F:heme binding"/>
    <property type="evidence" value="ECO:0007669"/>
    <property type="project" value="InterPro"/>
</dbReference>
<dbReference type="PRINTS" id="PR00385">
    <property type="entry name" value="P450"/>
</dbReference>
<proteinExistence type="inferred from homology"/>
<keyword evidence="3 5" id="KW-0408">Iron</keyword>
<comment type="cofactor">
    <cofactor evidence="1 5">
        <name>heme</name>
        <dbReference type="ChEBI" id="CHEBI:30413"/>
    </cofactor>
</comment>
<keyword evidence="7" id="KW-0812">Transmembrane</keyword>
<keyword evidence="2 5" id="KW-0479">Metal-binding</keyword>
<dbReference type="Gene3D" id="1.10.630.10">
    <property type="entry name" value="Cytochrome P450"/>
    <property type="match status" value="1"/>
</dbReference>
<dbReference type="PANTHER" id="PTHR24305:SF199">
    <property type="entry name" value="P450, PUTATIVE (EUROFUNG)-RELATED"/>
    <property type="match status" value="1"/>
</dbReference>
<keyword evidence="6" id="KW-0503">Monooxygenase</keyword>
<dbReference type="GO" id="GO:0016705">
    <property type="term" value="F:oxidoreductase activity, acting on paired donors, with incorporation or reduction of molecular oxygen"/>
    <property type="evidence" value="ECO:0007669"/>
    <property type="project" value="InterPro"/>
</dbReference>
<feature type="transmembrane region" description="Helical" evidence="7">
    <location>
        <begin position="18"/>
        <end position="39"/>
    </location>
</feature>
<keyword evidence="7" id="KW-0472">Membrane</keyword>
<dbReference type="Pfam" id="PF00067">
    <property type="entry name" value="p450"/>
    <property type="match status" value="1"/>
</dbReference>
<keyword evidence="6" id="KW-0560">Oxidoreductase</keyword>
<organism evidence="8 9">
    <name type="scientific">Botrytis tulipae</name>
    <dbReference type="NCBI Taxonomy" id="87230"/>
    <lineage>
        <taxon>Eukaryota</taxon>
        <taxon>Fungi</taxon>
        <taxon>Dikarya</taxon>
        <taxon>Ascomycota</taxon>
        <taxon>Pezizomycotina</taxon>
        <taxon>Leotiomycetes</taxon>
        <taxon>Helotiales</taxon>
        <taxon>Sclerotiniaceae</taxon>
        <taxon>Botrytis</taxon>
    </lineage>
</organism>
<evidence type="ECO:0000256" key="1">
    <source>
        <dbReference type="ARBA" id="ARBA00001971"/>
    </source>
</evidence>
<protein>
    <submittedName>
        <fullName evidence="8">Uncharacterized protein</fullName>
    </submittedName>
</protein>
<dbReference type="EMBL" id="PQXH01000016">
    <property type="protein sequence ID" value="TGO17600.1"/>
    <property type="molecule type" value="Genomic_DNA"/>
</dbReference>
<dbReference type="PRINTS" id="PR00463">
    <property type="entry name" value="EP450I"/>
</dbReference>
<accession>A0A4Z1F1C4</accession>
<evidence type="ECO:0000313" key="8">
    <source>
        <dbReference type="EMBL" id="TGO17600.1"/>
    </source>
</evidence>
<gene>
    <name evidence="8" type="ORF">BTUL_0016g00630</name>
</gene>
<evidence type="ECO:0000256" key="3">
    <source>
        <dbReference type="ARBA" id="ARBA00023004"/>
    </source>
</evidence>
<name>A0A4Z1F1C4_9HELO</name>
<keyword evidence="4" id="KW-0843">Virulence</keyword>
<dbReference type="InterPro" id="IPR001128">
    <property type="entry name" value="Cyt_P450"/>
</dbReference>
<dbReference type="FunFam" id="1.10.630.10:FF:000159">
    <property type="entry name" value="Isotrichodermin C-15 hydroxylase"/>
    <property type="match status" value="1"/>
</dbReference>